<organism evidence="2">
    <name type="scientific">Eutreptiella pomquetensis</name>
    <dbReference type="NCBI Taxonomy" id="215699"/>
    <lineage>
        <taxon>Eukaryota</taxon>
        <taxon>Discoba</taxon>
        <taxon>Euglenozoa</taxon>
        <taxon>Euglenida</taxon>
        <taxon>Spirocuta</taxon>
        <taxon>Euglenophyceae</taxon>
        <taxon>Eutreptiales</taxon>
        <taxon>Eutreptiaceae</taxon>
        <taxon>Eutreptiella</taxon>
    </lineage>
</organism>
<geneLocation type="plastid" evidence="2"/>
<evidence type="ECO:0000259" key="1">
    <source>
        <dbReference type="Pfam" id="PF08388"/>
    </source>
</evidence>
<dbReference type="Pfam" id="PF08388">
    <property type="entry name" value="GIIM"/>
    <property type="match status" value="1"/>
</dbReference>
<keyword evidence="2" id="KW-0808">Transferase</keyword>
<dbReference type="GO" id="GO:0003964">
    <property type="term" value="F:RNA-directed DNA polymerase activity"/>
    <property type="evidence" value="ECO:0007669"/>
    <property type="project" value="UniProtKB-KW"/>
</dbReference>
<accession>A0A223FM36</accession>
<keyword evidence="2" id="KW-0548">Nucleotidyltransferase</keyword>
<feature type="domain" description="Group II intron maturase-specific" evidence="1">
    <location>
        <begin position="402"/>
        <end position="479"/>
    </location>
</feature>
<dbReference type="AlphaFoldDB" id="A0A223FM36"/>
<name>A0A223FM36_9EUGL</name>
<dbReference type="EMBL" id="KY706202">
    <property type="protein sequence ID" value="AST09026.1"/>
    <property type="molecule type" value="Genomic_DNA"/>
</dbReference>
<sequence length="531" mass="63432">MLYLEFLVFLIVYWKNYMRKYTLRFQSQEDILVAWQNFEILSLGTWVINWSDISWKSCNDIVIQIRRRIYIKTVELNNFTDSANLPKFLILQLQLRSLQRKLLFCQSNLLVSVRHVTQPLSCETITNINFYKSITLDCTESLRLLMFIKSCLNVLEWQRYHFLLNQSSRINNSNLRIQVTVDHIFQYIVKNALEPEHTNIELYMLDKYSFRSSYKTIKSVVQSCVTLQQPWVLSVNIKEFFEIISFDYINSKIFKFPFFSLVNYWLSCSFLDDGPLCFLLLDILLSGLGPEIKSQLFYFSYRHNSSLVNYLKDYIPSYTYVRYLDSVILLCETELKIKICRQILRDILNSRGLKLLVTKKIQFSHLSFGFDYLGVTVRIYCHYNIKSFRYQLLIKPSSSSITKVKYKIRSLFIQYRSYHVSTLLKKMNPLIKEWGLYYSKFYSQETFSNLDFYLYVLQSRYGGRNHPKKSRTWIINKYFGCFNLNRTDKWVFGIYSHGKVSYMEKFIWIPGIQEEIGFFACSSLENKFCII</sequence>
<protein>
    <submittedName>
        <fullName evidence="2">Putative reverse transcriptase and intron maturase</fullName>
    </submittedName>
</protein>
<dbReference type="InterPro" id="IPR013597">
    <property type="entry name" value="Mat_intron_G2"/>
</dbReference>
<keyword evidence="2" id="KW-0695">RNA-directed DNA polymerase</keyword>
<proteinExistence type="predicted"/>
<keyword evidence="2" id="KW-0934">Plastid</keyword>
<reference evidence="2" key="1">
    <citation type="journal article" date="2017" name="PeerJ">
        <title>Chloroplast genome expansion by intron multiplication in the basal psychrophilic euglenoid Eutreptiella pomquetensis.</title>
        <authorList>
            <person name="Dabbagh N."/>
            <person name="Bennett M.S."/>
            <person name="Triemer R.E."/>
            <person name="Preisfeld A."/>
        </authorList>
    </citation>
    <scope>NUCLEOTIDE SEQUENCE</scope>
    <source>
        <strain evidence="2">CCMP1491</strain>
    </source>
</reference>
<evidence type="ECO:0000313" key="2">
    <source>
        <dbReference type="EMBL" id="AST09026.1"/>
    </source>
</evidence>